<dbReference type="SUPFAM" id="SSF52540">
    <property type="entry name" value="P-loop containing nucleoside triphosphate hydrolases"/>
    <property type="match status" value="1"/>
</dbReference>
<dbReference type="Gene3D" id="3.40.50.300">
    <property type="entry name" value="P-loop containing nucleotide triphosphate hydrolases"/>
    <property type="match status" value="1"/>
</dbReference>
<gene>
    <name evidence="7" type="ORF">EZ313_15940</name>
</gene>
<feature type="domain" description="ABC transporter" evidence="6">
    <location>
        <begin position="38"/>
        <end position="267"/>
    </location>
</feature>
<organism evidence="7 8">
    <name type="scientific">Ramlibacter henchirensis</name>
    <dbReference type="NCBI Taxonomy" id="204072"/>
    <lineage>
        <taxon>Bacteria</taxon>
        <taxon>Pseudomonadati</taxon>
        <taxon>Pseudomonadota</taxon>
        <taxon>Betaproteobacteria</taxon>
        <taxon>Burkholderiales</taxon>
        <taxon>Comamonadaceae</taxon>
        <taxon>Ramlibacter</taxon>
    </lineage>
</organism>
<dbReference type="OrthoDB" id="8683598at2"/>
<dbReference type="Proteomes" id="UP000298180">
    <property type="component" value="Unassembled WGS sequence"/>
</dbReference>
<sequence length="286" mass="30756">MKEAVRAQGAAAPTGAVEAEIALAAPAANAPHSASLAIRDLDLVYESSRGPVPALQRLSFDVAPGAFVSVLGPSGCGKSTLLKLASGLLRPSGGRIELSGRAIDRPSPEVGIVFQQPTLLPWKTVLENVLVPVRSMRGDVAAARERAAKLLRMVKLENFASHYPQELSGGMQQRVGIVRALVHDPALLLMDEPFAALDAMTRESMMVELQKIWAATQKTVLFITHSIPEAVFLSDRVVVMSPRPGRVLQTLEIDLPRPRTIQTMASPRFAELSTQLREVFAGMEAA</sequence>
<reference evidence="7 8" key="1">
    <citation type="submission" date="2019-03" db="EMBL/GenBank/DDBJ databases">
        <title>Ramlibacter henchirensis DSM 14656, whole genome shotgun sequence.</title>
        <authorList>
            <person name="Zhang X."/>
            <person name="Feng G."/>
            <person name="Zhu H."/>
        </authorList>
    </citation>
    <scope>NUCLEOTIDE SEQUENCE [LARGE SCALE GENOMIC DNA]</scope>
    <source>
        <strain evidence="7 8">DSM 14656</strain>
    </source>
</reference>
<dbReference type="PANTHER" id="PTHR42788">
    <property type="entry name" value="TAURINE IMPORT ATP-BINDING PROTEIN-RELATED"/>
    <property type="match status" value="1"/>
</dbReference>
<dbReference type="PROSITE" id="PS00211">
    <property type="entry name" value="ABC_TRANSPORTER_1"/>
    <property type="match status" value="1"/>
</dbReference>
<keyword evidence="3" id="KW-0472">Membrane</keyword>
<proteinExistence type="inferred from homology"/>
<evidence type="ECO:0000313" key="8">
    <source>
        <dbReference type="Proteomes" id="UP000298180"/>
    </source>
</evidence>
<dbReference type="PANTHER" id="PTHR42788:SF13">
    <property type="entry name" value="ALIPHATIC SULFONATES IMPORT ATP-BINDING PROTEIN SSUB"/>
    <property type="match status" value="1"/>
</dbReference>
<dbReference type="InterPro" id="IPR003593">
    <property type="entry name" value="AAA+_ATPase"/>
</dbReference>
<keyword evidence="3" id="KW-1003">Cell membrane</keyword>
<evidence type="ECO:0000313" key="7">
    <source>
        <dbReference type="EMBL" id="TFZ02737.1"/>
    </source>
</evidence>
<dbReference type="GO" id="GO:0016887">
    <property type="term" value="F:ATP hydrolysis activity"/>
    <property type="evidence" value="ECO:0007669"/>
    <property type="project" value="InterPro"/>
</dbReference>
<evidence type="ECO:0000259" key="6">
    <source>
        <dbReference type="PROSITE" id="PS50893"/>
    </source>
</evidence>
<dbReference type="EMBL" id="SMLM01000002">
    <property type="protein sequence ID" value="TFZ02737.1"/>
    <property type="molecule type" value="Genomic_DNA"/>
</dbReference>
<evidence type="ECO:0000256" key="2">
    <source>
        <dbReference type="ARBA" id="ARBA00022448"/>
    </source>
</evidence>
<dbReference type="SMART" id="SM00382">
    <property type="entry name" value="AAA"/>
    <property type="match status" value="1"/>
</dbReference>
<keyword evidence="2" id="KW-0813">Transport</keyword>
<dbReference type="InterPro" id="IPR003439">
    <property type="entry name" value="ABC_transporter-like_ATP-bd"/>
</dbReference>
<name>A0A4Z0BTU0_9BURK</name>
<dbReference type="InterPro" id="IPR050166">
    <property type="entry name" value="ABC_transporter_ATP-bind"/>
</dbReference>
<dbReference type="InterPro" id="IPR017871">
    <property type="entry name" value="ABC_transporter-like_CS"/>
</dbReference>
<evidence type="ECO:0000256" key="4">
    <source>
        <dbReference type="ARBA" id="ARBA00022741"/>
    </source>
</evidence>
<keyword evidence="4" id="KW-0547">Nucleotide-binding</keyword>
<dbReference type="GO" id="GO:0005524">
    <property type="term" value="F:ATP binding"/>
    <property type="evidence" value="ECO:0007669"/>
    <property type="project" value="UniProtKB-KW"/>
</dbReference>
<dbReference type="PROSITE" id="PS50893">
    <property type="entry name" value="ABC_TRANSPORTER_2"/>
    <property type="match status" value="1"/>
</dbReference>
<evidence type="ECO:0000256" key="1">
    <source>
        <dbReference type="ARBA" id="ARBA00005417"/>
    </source>
</evidence>
<dbReference type="Pfam" id="PF00005">
    <property type="entry name" value="ABC_tran"/>
    <property type="match status" value="1"/>
</dbReference>
<comment type="caution">
    <text evidence="7">The sequence shown here is derived from an EMBL/GenBank/DDBJ whole genome shotgun (WGS) entry which is preliminary data.</text>
</comment>
<protein>
    <submittedName>
        <fullName evidence="7">ABC transporter ATP-binding protein</fullName>
    </submittedName>
</protein>
<evidence type="ECO:0000256" key="5">
    <source>
        <dbReference type="ARBA" id="ARBA00022840"/>
    </source>
</evidence>
<accession>A0A4Z0BTU0</accession>
<evidence type="ECO:0000256" key="3">
    <source>
        <dbReference type="ARBA" id="ARBA00022475"/>
    </source>
</evidence>
<keyword evidence="5 7" id="KW-0067">ATP-binding</keyword>
<dbReference type="RefSeq" id="WP_135264262.1">
    <property type="nucleotide sequence ID" value="NZ_SMLM01000002.1"/>
</dbReference>
<comment type="similarity">
    <text evidence="1">Belongs to the ABC transporter superfamily.</text>
</comment>
<keyword evidence="8" id="KW-1185">Reference proteome</keyword>
<dbReference type="AlphaFoldDB" id="A0A4Z0BTU0"/>
<dbReference type="CDD" id="cd03293">
    <property type="entry name" value="ABC_NrtD_SsuB_transporters"/>
    <property type="match status" value="1"/>
</dbReference>
<dbReference type="InterPro" id="IPR027417">
    <property type="entry name" value="P-loop_NTPase"/>
</dbReference>